<name>A0ABR3RFN2_9PLEO</name>
<dbReference type="Proteomes" id="UP001521222">
    <property type="component" value="Unassembled WGS sequence"/>
</dbReference>
<reference evidence="1 2" key="1">
    <citation type="submission" date="2024-02" db="EMBL/GenBank/DDBJ databases">
        <title>De novo assembly and annotation of 12 fungi associated with fruit tree decline syndrome in Ontario, Canada.</title>
        <authorList>
            <person name="Sulman M."/>
            <person name="Ellouze W."/>
            <person name="Ilyukhin E."/>
        </authorList>
    </citation>
    <scope>NUCLEOTIDE SEQUENCE [LARGE SCALE GENOMIC DNA]</scope>
    <source>
        <strain evidence="1 2">M97-236</strain>
    </source>
</reference>
<comment type="caution">
    <text evidence="1">The sequence shown here is derived from an EMBL/GenBank/DDBJ whole genome shotgun (WGS) entry which is preliminary data.</text>
</comment>
<accession>A0ABR3RFN2</accession>
<evidence type="ECO:0000313" key="2">
    <source>
        <dbReference type="Proteomes" id="UP001521222"/>
    </source>
</evidence>
<organism evidence="1 2">
    <name type="scientific">Nothophoma quercina</name>
    <dbReference type="NCBI Taxonomy" id="749835"/>
    <lineage>
        <taxon>Eukaryota</taxon>
        <taxon>Fungi</taxon>
        <taxon>Dikarya</taxon>
        <taxon>Ascomycota</taxon>
        <taxon>Pezizomycotina</taxon>
        <taxon>Dothideomycetes</taxon>
        <taxon>Pleosporomycetidae</taxon>
        <taxon>Pleosporales</taxon>
        <taxon>Pleosporineae</taxon>
        <taxon>Didymellaceae</taxon>
        <taxon>Nothophoma</taxon>
    </lineage>
</organism>
<proteinExistence type="predicted"/>
<dbReference type="EMBL" id="JAKIXB020000012">
    <property type="protein sequence ID" value="KAL1603246.1"/>
    <property type="molecule type" value="Genomic_DNA"/>
</dbReference>
<protein>
    <submittedName>
        <fullName evidence="1">Uncharacterized protein</fullName>
    </submittedName>
</protein>
<gene>
    <name evidence="1" type="ORF">SLS59_004342</name>
</gene>
<evidence type="ECO:0000313" key="1">
    <source>
        <dbReference type="EMBL" id="KAL1603246.1"/>
    </source>
</evidence>
<keyword evidence="2" id="KW-1185">Reference proteome</keyword>
<sequence>MNAFHKLTTGRFSLAPNSTTASAYSFVVAAVLDTEEWRSDQDDARIVGNDPGMLDNLLQVGLVLIQRDVLLIGSTWKGGIIGAEEDGLDLLIKANRLHWLIILENESWPGLEKV</sequence>